<protein>
    <recommendedName>
        <fullName evidence="1">ExoP galactose-binding-like domain-containing protein</fullName>
    </recommendedName>
</protein>
<sequence length="233" mass="25033">MRRFQYSENKMICEVNVKKNFYACVASLCLAPLTAAVIANEDKPAQAESPRLVFAAGESRADWKLYVGNPDDWMKPVRGVSGQTRSPSNVHVEIAEDASGMQVVRASWNGGPAGQVLWHNRSAQDFSAIAAAGGALSLVVRVDEAPSEAVSLRMDCGYPCTGSFKFANVLSALPAGQWVRLGIPLSCFADAGTHLKRVDTPVLFFTTGTMQLSIADLRLEPQLPAESLVNCAS</sequence>
<dbReference type="InterPro" id="IPR041443">
    <property type="entry name" value="Exop_C"/>
</dbReference>
<keyword evidence="3" id="KW-1185">Reference proteome</keyword>
<comment type="caution">
    <text evidence="2">The sequence shown here is derived from an EMBL/GenBank/DDBJ whole genome shotgun (WGS) entry which is preliminary data.</text>
</comment>
<dbReference type="RefSeq" id="WP_206998052.1">
    <property type="nucleotide sequence ID" value="NZ_JAEKJR010000001.1"/>
</dbReference>
<dbReference type="Gene3D" id="2.60.120.430">
    <property type="entry name" value="Galactose-binding lectin"/>
    <property type="match status" value="1"/>
</dbReference>
<dbReference type="Pfam" id="PF18559">
    <property type="entry name" value="Exop_C"/>
    <property type="match status" value="1"/>
</dbReference>
<dbReference type="EMBL" id="JAEKJR010000001">
    <property type="protein sequence ID" value="MBN8429418.1"/>
    <property type="molecule type" value="Genomic_DNA"/>
</dbReference>
<evidence type="ECO:0000259" key="1">
    <source>
        <dbReference type="Pfam" id="PF18559"/>
    </source>
</evidence>
<evidence type="ECO:0000313" key="2">
    <source>
        <dbReference type="EMBL" id="MBN8429418.1"/>
    </source>
</evidence>
<reference evidence="2 3" key="1">
    <citation type="submission" date="2020-12" db="EMBL/GenBank/DDBJ databases">
        <title>Oil enriched cultivation method for isolating marine PHA-producing bacteria.</title>
        <authorList>
            <person name="Zheng W."/>
            <person name="Yu S."/>
            <person name="Huang Y."/>
        </authorList>
    </citation>
    <scope>NUCLEOTIDE SEQUENCE [LARGE SCALE GENOMIC DNA]</scope>
    <source>
        <strain evidence="2 3">SN0-2</strain>
    </source>
</reference>
<evidence type="ECO:0000313" key="3">
    <source>
        <dbReference type="Proteomes" id="UP000664293"/>
    </source>
</evidence>
<name>A0ABS3E2G9_9GAMM</name>
<accession>A0ABS3E2G9</accession>
<dbReference type="Proteomes" id="UP000664293">
    <property type="component" value="Unassembled WGS sequence"/>
</dbReference>
<organism evidence="2 3">
    <name type="scientific">Microbulbifer salipaludis</name>
    <dbReference type="NCBI Taxonomy" id="187980"/>
    <lineage>
        <taxon>Bacteria</taxon>
        <taxon>Pseudomonadati</taxon>
        <taxon>Pseudomonadota</taxon>
        <taxon>Gammaproteobacteria</taxon>
        <taxon>Cellvibrionales</taxon>
        <taxon>Microbulbiferaceae</taxon>
        <taxon>Microbulbifer</taxon>
    </lineage>
</organism>
<gene>
    <name evidence="2" type="ORF">JF535_01015</name>
</gene>
<feature type="domain" description="ExoP galactose-binding-like" evidence="1">
    <location>
        <begin position="63"/>
        <end position="219"/>
    </location>
</feature>
<proteinExistence type="predicted"/>